<dbReference type="RefSeq" id="WP_087939954.1">
    <property type="nucleotide sequence ID" value="NZ_FNAC01000024.1"/>
</dbReference>
<dbReference type="OrthoDB" id="9801485at2"/>
<dbReference type="AlphaFoldDB" id="A0A1G6TUN6"/>
<dbReference type="STRING" id="686796.SAMN04488104_102441"/>
<dbReference type="EMBL" id="FNAC01000024">
    <property type="protein sequence ID" value="SDD32803.1"/>
    <property type="molecule type" value="Genomic_DNA"/>
</dbReference>
<accession>A0A1G6TUN6</accession>
<protein>
    <submittedName>
        <fullName evidence="1">Uncharacterized protein</fullName>
    </submittedName>
</protein>
<gene>
    <name evidence="1" type="ORF">SAMN04488104_102441</name>
</gene>
<reference evidence="2" key="1">
    <citation type="submission" date="2016-10" db="EMBL/GenBank/DDBJ databases">
        <authorList>
            <person name="Varghese N."/>
            <person name="Submissions S."/>
        </authorList>
    </citation>
    <scope>NUCLEOTIDE SEQUENCE [LARGE SCALE GENOMIC DNA]</scope>
    <source>
        <strain evidence="2">DSM 23095</strain>
    </source>
</reference>
<organism evidence="1 2">
    <name type="scientific">Algoriphagus faecimaris</name>
    <dbReference type="NCBI Taxonomy" id="686796"/>
    <lineage>
        <taxon>Bacteria</taxon>
        <taxon>Pseudomonadati</taxon>
        <taxon>Bacteroidota</taxon>
        <taxon>Cytophagia</taxon>
        <taxon>Cytophagales</taxon>
        <taxon>Cyclobacteriaceae</taxon>
        <taxon>Algoriphagus</taxon>
    </lineage>
</organism>
<proteinExistence type="predicted"/>
<evidence type="ECO:0000313" key="1">
    <source>
        <dbReference type="EMBL" id="SDD32803.1"/>
    </source>
</evidence>
<sequence length="83" mass="9124">MPTFYCEYCGTKFPSVFNLTSLPCFRHPDGANKGRHKLYEGSEKSSYSCKYCGANNTSIAALTSVPCPRHPKGTHKGKHTPAL</sequence>
<name>A0A1G6TUN6_9BACT</name>
<keyword evidence="2" id="KW-1185">Reference proteome</keyword>
<evidence type="ECO:0000313" key="2">
    <source>
        <dbReference type="Proteomes" id="UP000199060"/>
    </source>
</evidence>
<dbReference type="Proteomes" id="UP000199060">
    <property type="component" value="Unassembled WGS sequence"/>
</dbReference>